<dbReference type="InterPro" id="IPR000504">
    <property type="entry name" value="RRM_dom"/>
</dbReference>
<organism evidence="5 6">
    <name type="scientific">Turnera subulata</name>
    <dbReference type="NCBI Taxonomy" id="218843"/>
    <lineage>
        <taxon>Eukaryota</taxon>
        <taxon>Viridiplantae</taxon>
        <taxon>Streptophyta</taxon>
        <taxon>Embryophyta</taxon>
        <taxon>Tracheophyta</taxon>
        <taxon>Spermatophyta</taxon>
        <taxon>Magnoliopsida</taxon>
        <taxon>eudicotyledons</taxon>
        <taxon>Gunneridae</taxon>
        <taxon>Pentapetalae</taxon>
        <taxon>rosids</taxon>
        <taxon>fabids</taxon>
        <taxon>Malpighiales</taxon>
        <taxon>Passifloraceae</taxon>
        <taxon>Turnera</taxon>
    </lineage>
</organism>
<dbReference type="SUPFAM" id="SSF54928">
    <property type="entry name" value="RNA-binding domain, RBD"/>
    <property type="match status" value="2"/>
</dbReference>
<dbReference type="PANTHER" id="PTHR21245">
    <property type="entry name" value="HETEROGENEOUS NUCLEAR RIBONUCLEOPROTEIN"/>
    <property type="match status" value="1"/>
</dbReference>
<dbReference type="Proteomes" id="UP001141552">
    <property type="component" value="Unassembled WGS sequence"/>
</dbReference>
<dbReference type="GO" id="GO:0003723">
    <property type="term" value="F:RNA binding"/>
    <property type="evidence" value="ECO:0007669"/>
    <property type="project" value="UniProtKB-UniRule"/>
</dbReference>
<dbReference type="Pfam" id="PF00076">
    <property type="entry name" value="RRM_1"/>
    <property type="match status" value="3"/>
</dbReference>
<evidence type="ECO:0000259" key="4">
    <source>
        <dbReference type="PROSITE" id="PS50102"/>
    </source>
</evidence>
<evidence type="ECO:0000313" key="6">
    <source>
        <dbReference type="Proteomes" id="UP001141552"/>
    </source>
</evidence>
<comment type="caution">
    <text evidence="5">The sequence shown here is derived from an EMBL/GenBank/DDBJ whole genome shotgun (WGS) entry which is preliminary data.</text>
</comment>
<reference evidence="5" key="1">
    <citation type="submission" date="2022-02" db="EMBL/GenBank/DDBJ databases">
        <authorList>
            <person name="Henning P.M."/>
            <person name="McCubbin A.G."/>
            <person name="Shore J.S."/>
        </authorList>
    </citation>
    <scope>NUCLEOTIDE SEQUENCE</scope>
    <source>
        <strain evidence="5">F60SS</strain>
        <tissue evidence="5">Leaves</tissue>
    </source>
</reference>
<accession>A0A9Q0GIN5</accession>
<proteinExistence type="predicted"/>
<dbReference type="EMBL" id="JAKUCV010000645">
    <property type="protein sequence ID" value="KAJ4849324.1"/>
    <property type="molecule type" value="Genomic_DNA"/>
</dbReference>
<feature type="region of interest" description="Disordered" evidence="3">
    <location>
        <begin position="15"/>
        <end position="86"/>
    </location>
</feature>
<feature type="domain" description="RRM" evidence="4">
    <location>
        <begin position="247"/>
        <end position="316"/>
    </location>
</feature>
<feature type="compositionally biased region" description="Low complexity" evidence="3">
    <location>
        <begin position="28"/>
        <end position="42"/>
    </location>
</feature>
<dbReference type="Gene3D" id="3.30.70.330">
    <property type="match status" value="3"/>
</dbReference>
<keyword evidence="1 2" id="KW-0694">RNA-binding</keyword>
<evidence type="ECO:0000256" key="3">
    <source>
        <dbReference type="SAM" id="MobiDB-lite"/>
    </source>
</evidence>
<feature type="domain" description="RRM" evidence="4">
    <location>
        <begin position="413"/>
        <end position="493"/>
    </location>
</feature>
<feature type="domain" description="RRM" evidence="4">
    <location>
        <begin position="318"/>
        <end position="401"/>
    </location>
</feature>
<reference evidence="5" key="2">
    <citation type="journal article" date="2023" name="Plants (Basel)">
        <title>Annotation of the Turnera subulata (Passifloraceae) Draft Genome Reveals the S-Locus Evolved after the Divergence of Turneroideae from Passifloroideae in a Stepwise Manner.</title>
        <authorList>
            <person name="Henning P.M."/>
            <person name="Roalson E.H."/>
            <person name="Mir W."/>
            <person name="McCubbin A.G."/>
            <person name="Shore J.S."/>
        </authorList>
    </citation>
    <scope>NUCLEOTIDE SEQUENCE</scope>
    <source>
        <strain evidence="5">F60SS</strain>
    </source>
</reference>
<dbReference type="CDD" id="cd00590">
    <property type="entry name" value="RRM_SF"/>
    <property type="match status" value="2"/>
</dbReference>
<sequence>MSMYSLCYPLVRVNRGIGPRPRKKKLLTKQSSSSSGSSSTSKETQVINPSQEEAFLTQHEDPLVGEKVGDEVEEKSSMPGLDNDNTCTSVLVLEKNDESANLTSTGGGGLGIAENGLEKELEPIEEECDPEIEEDLENHGPDEQDPQEKCLLLDGNIALPDATAQAGENYDFKLEGNDVAEERNGDCNMSSQHDADEIVEEIEYVVEEIEEDDGNDLPVNGMDEQILGAGSEEYSEIVNEMHNQKNLVVFLRGLDKSTTEDDIKKVYDSVIDIKLVNNKGYAFLHFANVQQANHAVTELKNSIVNGKRCTASPAFENDTLFLGNICETWTKATLEERLEHFAIMFEDLTLVEDTKNSGFNRGFAFLKFSSHADAMDAYKRLQKRDVVLGLDRSAKVSFAYPAIGKSNNLMQVARVFLDDLPASWDRHQIKEHLKKLGNIENIEVVHYGASAKKKDFGFVTFSSRNEAVACVEFLNRTEFKEGNNKVKIKAMLPDSEESKWKHQVRGNFHVGKKPAYKHYGASKDFRHRGIDKRQRRESPVMNSFDDYRFSADFRDRQPHRAVPGRTNRVYEKKYPDTPKAFYSSRGIIPHRDRDSAEYDPRLVLYRRSEHHFMRSRNSVGVPRDGFPSQRKSICMDEACGTHHRSRSPSMVYGESIHMSSIASHHQPRTAHVNDFHGKRVARGFPSYFDGHAHGYVSFSGSKRQYSAMDDTPPIGNKLMKRTERTMHRKWTSSQVHERTRYLDREIVRIDDCYEDTYDDRTRRYHPGYVNGTRGVPSQAHSAVHCNCREYDRCSSIDYEDGMYSRGWEVDYEYHVDESLYGSPCSSHYVGGDDYLDGGFIPH</sequence>
<evidence type="ECO:0000256" key="1">
    <source>
        <dbReference type="ARBA" id="ARBA00022884"/>
    </source>
</evidence>
<dbReference type="SMART" id="SM00360">
    <property type="entry name" value="RRM"/>
    <property type="match status" value="3"/>
</dbReference>
<dbReference type="InterPro" id="IPR012677">
    <property type="entry name" value="Nucleotide-bd_a/b_plait_sf"/>
</dbReference>
<evidence type="ECO:0000256" key="2">
    <source>
        <dbReference type="PROSITE-ProRule" id="PRU00176"/>
    </source>
</evidence>
<gene>
    <name evidence="5" type="ORF">Tsubulata_019132</name>
</gene>
<dbReference type="PROSITE" id="PS50102">
    <property type="entry name" value="RRM"/>
    <property type="match status" value="3"/>
</dbReference>
<evidence type="ECO:0000313" key="5">
    <source>
        <dbReference type="EMBL" id="KAJ4849324.1"/>
    </source>
</evidence>
<dbReference type="InterPro" id="IPR035979">
    <property type="entry name" value="RBD_domain_sf"/>
</dbReference>
<name>A0A9Q0GIN5_9ROSI</name>
<protein>
    <recommendedName>
        <fullName evidence="4">RRM domain-containing protein</fullName>
    </recommendedName>
</protein>
<dbReference type="AlphaFoldDB" id="A0A9Q0GIN5"/>
<dbReference type="OrthoDB" id="3800936at2759"/>
<feature type="compositionally biased region" description="Basic and acidic residues" evidence="3">
    <location>
        <begin position="58"/>
        <end position="76"/>
    </location>
</feature>
<keyword evidence="6" id="KW-1185">Reference proteome</keyword>